<reference evidence="2 3" key="1">
    <citation type="submission" date="2018-10" db="EMBL/GenBank/DDBJ databases">
        <title>A high-quality apple genome assembly.</title>
        <authorList>
            <person name="Hu J."/>
        </authorList>
    </citation>
    <scope>NUCLEOTIDE SEQUENCE [LARGE SCALE GENOMIC DNA]</scope>
    <source>
        <strain evidence="3">cv. HFTH1</strain>
        <tissue evidence="2">Young leaf</tissue>
    </source>
</reference>
<comment type="caution">
    <text evidence="2">The sequence shown here is derived from an EMBL/GenBank/DDBJ whole genome shotgun (WGS) entry which is preliminary data.</text>
</comment>
<dbReference type="AlphaFoldDB" id="A0A498KBJ5"/>
<evidence type="ECO:0000313" key="3">
    <source>
        <dbReference type="Proteomes" id="UP000290289"/>
    </source>
</evidence>
<accession>A0A498KBJ5</accession>
<dbReference type="Proteomes" id="UP000290289">
    <property type="component" value="Chromosome 3"/>
</dbReference>
<sequence length="138" mass="15399">MEGTMDGVLFLLGKQKQGMTMLGLVGNRKSLLKFSTKCPWGQKNPPKTETQPASLPGWIHLVEMVILVKDITNGDRTRKVVSSPGEWKNKNRPAKPPGVANNNFSVVGIYTATRQRLDKFTREEHDVHSNIEAVLSEE</sequence>
<organism evidence="2 3">
    <name type="scientific">Malus domestica</name>
    <name type="common">Apple</name>
    <name type="synonym">Pyrus malus</name>
    <dbReference type="NCBI Taxonomy" id="3750"/>
    <lineage>
        <taxon>Eukaryota</taxon>
        <taxon>Viridiplantae</taxon>
        <taxon>Streptophyta</taxon>
        <taxon>Embryophyta</taxon>
        <taxon>Tracheophyta</taxon>
        <taxon>Spermatophyta</taxon>
        <taxon>Magnoliopsida</taxon>
        <taxon>eudicotyledons</taxon>
        <taxon>Gunneridae</taxon>
        <taxon>Pentapetalae</taxon>
        <taxon>rosids</taxon>
        <taxon>fabids</taxon>
        <taxon>Rosales</taxon>
        <taxon>Rosaceae</taxon>
        <taxon>Amygdaloideae</taxon>
        <taxon>Maleae</taxon>
        <taxon>Malus</taxon>
    </lineage>
</organism>
<proteinExistence type="predicted"/>
<evidence type="ECO:0000256" key="1">
    <source>
        <dbReference type="SAM" id="MobiDB-lite"/>
    </source>
</evidence>
<gene>
    <name evidence="2" type="ORF">DVH24_002981</name>
</gene>
<protein>
    <submittedName>
        <fullName evidence="2">Uncharacterized protein</fullName>
    </submittedName>
</protein>
<keyword evidence="3" id="KW-1185">Reference proteome</keyword>
<name>A0A498KBJ5_MALDO</name>
<evidence type="ECO:0000313" key="2">
    <source>
        <dbReference type="EMBL" id="RXI02903.1"/>
    </source>
</evidence>
<feature type="region of interest" description="Disordered" evidence="1">
    <location>
        <begin position="78"/>
        <end position="100"/>
    </location>
</feature>
<dbReference type="EMBL" id="RDQH01000329">
    <property type="protein sequence ID" value="RXI02903.1"/>
    <property type="molecule type" value="Genomic_DNA"/>
</dbReference>